<proteinExistence type="predicted"/>
<protein>
    <submittedName>
        <fullName evidence="1">Uncharacterized protein</fullName>
    </submittedName>
</protein>
<dbReference type="AlphaFoldDB" id="A0A875S308"/>
<reference evidence="1" key="1">
    <citation type="submission" date="2020-10" db="EMBL/GenBank/DDBJ databases">
        <authorList>
            <person name="Roach M.J.R."/>
        </authorList>
    </citation>
    <scope>NUCLEOTIDE SEQUENCE</scope>
    <source>
        <strain evidence="1">CBS 1945</strain>
    </source>
</reference>
<gene>
    <name evidence="1" type="ORF">FOA43_002691</name>
</gene>
<dbReference type="Proteomes" id="UP000662931">
    <property type="component" value="Chromosome 3"/>
</dbReference>
<dbReference type="EMBL" id="CP064814">
    <property type="protein sequence ID" value="QPG75338.1"/>
    <property type="molecule type" value="Genomic_DNA"/>
</dbReference>
<keyword evidence="2" id="KW-1185">Reference proteome</keyword>
<accession>A0A875S308</accession>
<dbReference type="OrthoDB" id="4080562at2759"/>
<dbReference type="GeneID" id="62196092"/>
<evidence type="ECO:0000313" key="2">
    <source>
        <dbReference type="Proteomes" id="UP000662931"/>
    </source>
</evidence>
<organism evidence="1 2">
    <name type="scientific">Eeniella nana</name>
    <name type="common">Yeast</name>
    <name type="synonym">Brettanomyces nanus</name>
    <dbReference type="NCBI Taxonomy" id="13502"/>
    <lineage>
        <taxon>Eukaryota</taxon>
        <taxon>Fungi</taxon>
        <taxon>Dikarya</taxon>
        <taxon>Ascomycota</taxon>
        <taxon>Saccharomycotina</taxon>
        <taxon>Pichiomycetes</taxon>
        <taxon>Pichiales</taxon>
        <taxon>Pichiaceae</taxon>
        <taxon>Brettanomyces</taxon>
    </lineage>
</organism>
<dbReference type="RefSeq" id="XP_038778903.1">
    <property type="nucleotide sequence ID" value="XM_038922975.1"/>
</dbReference>
<name>A0A875S308_EENNA</name>
<evidence type="ECO:0000313" key="1">
    <source>
        <dbReference type="EMBL" id="QPG75338.1"/>
    </source>
</evidence>
<sequence length="378" mass="42245">MLLRRFLSFSTTLNPSRLSVCPHHLSVLLLTTPSQLSNSIEHASVIVKSTSTTAVVACIDTILGHRNAVSQLWFRNPIQISSYLPLPEDIDNNRGLKSSFSDAAPVQLDKNWKDTSKSTQLLIGFGSHSIQVNLANTLFSNGEQSTCFFIQPNNHPGNWINLAEISIQLPMDEHADEDYSITNLNKLKELAFEDTNNPTASLYQISSYTSNMIETINDRPAADYLINNRKIQKTKKELYLQLINQTQPEKARPFSSLKRSPNNDMYQLVVGGLGWGEKQGMIVLDPAVGEVGHRYCRLYQYDPSKSIQQVKSTEGQVKLRVQCSEPESGYHDYDQQDSPVPIDGVAGLGSESGFLMDGVWHKCRGEVNEVAIKQNNKD</sequence>
<dbReference type="KEGG" id="bnn:FOA43_002691"/>